<evidence type="ECO:0000313" key="6">
    <source>
        <dbReference type="Proteomes" id="UP000007838"/>
    </source>
</evidence>
<dbReference type="SUPFAM" id="SSF52172">
    <property type="entry name" value="CheY-like"/>
    <property type="match status" value="1"/>
</dbReference>
<dbReference type="InterPro" id="IPR016032">
    <property type="entry name" value="Sig_transdc_resp-reg_C-effctor"/>
</dbReference>
<dbReference type="PROSITE" id="PS50110">
    <property type="entry name" value="RESPONSE_REGULATORY"/>
    <property type="match status" value="1"/>
</dbReference>
<dbReference type="InterPro" id="IPR001789">
    <property type="entry name" value="Sig_transdc_resp-reg_receiver"/>
</dbReference>
<dbReference type="InterPro" id="IPR011006">
    <property type="entry name" value="CheY-like_superfamily"/>
</dbReference>
<dbReference type="GO" id="GO:0006355">
    <property type="term" value="P:regulation of DNA-templated transcription"/>
    <property type="evidence" value="ECO:0007669"/>
    <property type="project" value="InterPro"/>
</dbReference>
<evidence type="ECO:0000256" key="2">
    <source>
        <dbReference type="PROSITE-ProRule" id="PRU00169"/>
    </source>
</evidence>
<keyword evidence="2" id="KW-0597">Phosphoprotein</keyword>
<dbReference type="eggNOG" id="COG2197">
    <property type="taxonomic scope" value="Bacteria"/>
</dbReference>
<dbReference type="PROSITE" id="PS00622">
    <property type="entry name" value="HTH_LUXR_1"/>
    <property type="match status" value="1"/>
</dbReference>
<dbReference type="AlphaFoldDB" id="G8LK04"/>
<dbReference type="PROSITE" id="PS50043">
    <property type="entry name" value="HTH_LUXR_2"/>
    <property type="match status" value="1"/>
</dbReference>
<feature type="modified residue" description="4-aspartylphosphate" evidence="2">
    <location>
        <position position="75"/>
    </location>
</feature>
<evidence type="ECO:0000259" key="4">
    <source>
        <dbReference type="PROSITE" id="PS50110"/>
    </source>
</evidence>
<dbReference type="SUPFAM" id="SSF46894">
    <property type="entry name" value="C-terminal effector domain of the bipartite response regulators"/>
    <property type="match status" value="1"/>
</dbReference>
<dbReference type="Gene3D" id="3.40.50.2300">
    <property type="match status" value="1"/>
</dbReference>
<dbReference type="EMBL" id="CP002886">
    <property type="protein sequence ID" value="AEW75737.1"/>
    <property type="molecule type" value="Genomic_DNA"/>
</dbReference>
<dbReference type="PANTHER" id="PTHR45566">
    <property type="entry name" value="HTH-TYPE TRANSCRIPTIONAL REGULATOR YHJB-RELATED"/>
    <property type="match status" value="1"/>
</dbReference>
<dbReference type="CDD" id="cd06170">
    <property type="entry name" value="LuxR_C_like"/>
    <property type="match status" value="1"/>
</dbReference>
<reference evidence="5 6" key="1">
    <citation type="journal article" date="2011" name="Stand. Genomic Sci.">
        <title>Complete genome of the onion pathogen Enterobacter cloacae EcWSU1.</title>
        <authorList>
            <person name="Humann J.L."/>
            <person name="Wildung M."/>
            <person name="Cheng C.H."/>
            <person name="Lee T."/>
            <person name="Stewart J.E."/>
            <person name="Drew J.C."/>
            <person name="Triplett E.W."/>
            <person name="Main D."/>
            <person name="Schroeder B.K."/>
        </authorList>
    </citation>
    <scope>NUCLEOTIDE SEQUENCE [LARGE SCALE GENOMIC DNA]</scope>
    <source>
        <strain evidence="5 6">EcWSU1</strain>
    </source>
</reference>
<dbReference type="PANTHER" id="PTHR45566:SF1">
    <property type="entry name" value="HTH-TYPE TRANSCRIPTIONAL REGULATOR YHJB-RELATED"/>
    <property type="match status" value="1"/>
</dbReference>
<dbReference type="KEGG" id="eec:EcWSU1_04309"/>
<protein>
    <submittedName>
        <fullName evidence="5">HTH-type transcriptional regulator yhjB</fullName>
    </submittedName>
</protein>
<evidence type="ECO:0000313" key="5">
    <source>
        <dbReference type="EMBL" id="AEW75737.1"/>
    </source>
</evidence>
<dbReference type="InterPro" id="IPR000792">
    <property type="entry name" value="Tscrpt_reg_LuxR_C"/>
</dbReference>
<feature type="domain" description="HTH luxR-type" evidence="3">
    <location>
        <begin position="156"/>
        <end position="221"/>
    </location>
</feature>
<dbReference type="HOGENOM" id="CLU_000445_90_8_6"/>
<keyword evidence="1" id="KW-0238">DNA-binding</keyword>
<dbReference type="InterPro" id="IPR051015">
    <property type="entry name" value="EvgA-like"/>
</dbReference>
<accession>G8LK04</accession>
<dbReference type="GO" id="GO:0000160">
    <property type="term" value="P:phosphorelay signal transduction system"/>
    <property type="evidence" value="ECO:0007669"/>
    <property type="project" value="InterPro"/>
</dbReference>
<dbReference type="Pfam" id="PF00196">
    <property type="entry name" value="GerE"/>
    <property type="match status" value="1"/>
</dbReference>
<gene>
    <name evidence="5" type="primary">yhjB</name>
    <name evidence="5" type="ORF">EcWSU1_04309</name>
</gene>
<proteinExistence type="predicted"/>
<organism evidence="5 6">
    <name type="scientific">Enterobacter ludwigii</name>
    <dbReference type="NCBI Taxonomy" id="299767"/>
    <lineage>
        <taxon>Bacteria</taxon>
        <taxon>Pseudomonadati</taxon>
        <taxon>Pseudomonadota</taxon>
        <taxon>Gammaproteobacteria</taxon>
        <taxon>Enterobacterales</taxon>
        <taxon>Enterobacteriaceae</taxon>
        <taxon>Enterobacter</taxon>
        <taxon>Enterobacter cloacae complex</taxon>
    </lineage>
</organism>
<dbReference type="Proteomes" id="UP000007838">
    <property type="component" value="Chromosome"/>
</dbReference>
<feature type="domain" description="Response regulatory" evidence="4">
    <location>
        <begin position="24"/>
        <end position="140"/>
    </location>
</feature>
<dbReference type="SMART" id="SM00421">
    <property type="entry name" value="HTH_LUXR"/>
    <property type="match status" value="1"/>
</dbReference>
<name>G8LK04_9ENTR</name>
<dbReference type="GO" id="GO:0003677">
    <property type="term" value="F:DNA binding"/>
    <property type="evidence" value="ECO:0007669"/>
    <property type="project" value="UniProtKB-KW"/>
</dbReference>
<evidence type="ECO:0000259" key="3">
    <source>
        <dbReference type="PROSITE" id="PS50043"/>
    </source>
</evidence>
<dbReference type="PRINTS" id="PR00038">
    <property type="entry name" value="HTHLUXR"/>
</dbReference>
<sequence>MSFFLNNASVESPFATLRGRKTMRVIMFDRQSLFIHGAIHSLQKLIPEINITGSCQAEDLRAQISASPSAIVMIDGNLIEDEGIAWLEAIMQRFPTIRVVMVLAKKEARWVEQLLQRNVMAIVPRNAHPERFSAVLDSVSRGMVCFPGEWVRQPSAPQALLSLSERQREVLKLLAAGESNKEIGRNLNISAATVKAHLEALFRRLEVKNRTQAAMYYTRATA</sequence>
<evidence type="ECO:0000256" key="1">
    <source>
        <dbReference type="ARBA" id="ARBA00023125"/>
    </source>
</evidence>